<dbReference type="Gene3D" id="3.20.20.80">
    <property type="entry name" value="Glycosidases"/>
    <property type="match status" value="1"/>
</dbReference>
<dbReference type="OrthoDB" id="9811841at2"/>
<evidence type="ECO:0000256" key="7">
    <source>
        <dbReference type="ARBA" id="ARBA00023277"/>
    </source>
</evidence>
<evidence type="ECO:0000256" key="2">
    <source>
        <dbReference type="ARBA" id="ARBA00005684"/>
    </source>
</evidence>
<sequence length="471" mass="55049">MKAGVLFPLSSFPSKYGIGDLGKNAYSIVETLAENGAQYLQILPFHFSTQANSPYRSVSTFAGDEIYIDLEKLIEMGLLESVPEYYPESSIVYYDKIREFKHKYLLKAYKKFRGNDEYHYFLEKCPWVVDYAVYCTFAAINGSYDWSSWPDEFKYYPKLQQINLSEYDEEIGYYQFVQYIFYLQWFTFKKYTNELGIKIIGDMPFYVDHGSVEVWLDNESFLLDDLGHPTDVAGVPPDYFSATGQYWGNPIYDWNHLQNNDFKFWVDRIGWASKIFDITRIDHFRAFDSYWDIPAASTSAIDGTWKYAPGYELFDCLYEKLGDIELVAEDLGYLRAEVIELKNHYHLKGMKVFQFMLDEGFENLDNNYFYSGTHDNETIKGWVDGLDQQTYDRLVELVKSPLPLNLAIIQYCLNSNASDVIIPIWDLLEVNNNQRFNVPGEVNDTNWTYRVSNLEMAKKGIELFAKLRKGD</sequence>
<evidence type="ECO:0000313" key="11">
    <source>
        <dbReference type="EMBL" id="SET79720.1"/>
    </source>
</evidence>
<dbReference type="AlphaFoldDB" id="A0A1I0HA61"/>
<protein>
    <recommendedName>
        <fullName evidence="4 10">4-alpha-glucanotransferase</fullName>
        <ecNumber evidence="3 10">2.4.1.25</ecNumber>
    </recommendedName>
    <alternativeName>
        <fullName evidence="8 10">Amylomaltase</fullName>
    </alternativeName>
    <alternativeName>
        <fullName evidence="9 10">Disproportionating enzyme</fullName>
    </alternativeName>
</protein>
<dbReference type="InterPro" id="IPR003385">
    <property type="entry name" value="Glyco_hydro_77"/>
</dbReference>
<evidence type="ECO:0000256" key="5">
    <source>
        <dbReference type="ARBA" id="ARBA00022676"/>
    </source>
</evidence>
<proteinExistence type="inferred from homology"/>
<dbReference type="Proteomes" id="UP000198558">
    <property type="component" value="Unassembled WGS sequence"/>
</dbReference>
<dbReference type="PANTHER" id="PTHR32438">
    <property type="entry name" value="4-ALPHA-GLUCANOTRANSFERASE DPE1, CHLOROPLASTIC/AMYLOPLASTIC"/>
    <property type="match status" value="1"/>
</dbReference>
<dbReference type="PANTHER" id="PTHR32438:SF5">
    <property type="entry name" value="4-ALPHA-GLUCANOTRANSFERASE DPE1, CHLOROPLASTIC_AMYLOPLASTIC"/>
    <property type="match status" value="1"/>
</dbReference>
<dbReference type="EMBL" id="FOIN01000044">
    <property type="protein sequence ID" value="SET79720.1"/>
    <property type="molecule type" value="Genomic_DNA"/>
</dbReference>
<keyword evidence="7 10" id="KW-0119">Carbohydrate metabolism</keyword>
<organism evidence="11 12">
    <name type="scientific">Thomasclavelia cocleata</name>
    <dbReference type="NCBI Taxonomy" id="69824"/>
    <lineage>
        <taxon>Bacteria</taxon>
        <taxon>Bacillati</taxon>
        <taxon>Bacillota</taxon>
        <taxon>Erysipelotrichia</taxon>
        <taxon>Erysipelotrichales</taxon>
        <taxon>Coprobacillaceae</taxon>
        <taxon>Thomasclavelia</taxon>
    </lineage>
</organism>
<keyword evidence="6 10" id="KW-0808">Transferase</keyword>
<dbReference type="NCBIfam" id="TIGR00217">
    <property type="entry name" value="malQ"/>
    <property type="match status" value="1"/>
</dbReference>
<comment type="similarity">
    <text evidence="2 10">Belongs to the disproportionating enzyme family.</text>
</comment>
<evidence type="ECO:0000256" key="1">
    <source>
        <dbReference type="ARBA" id="ARBA00000439"/>
    </source>
</evidence>
<evidence type="ECO:0000313" key="12">
    <source>
        <dbReference type="Proteomes" id="UP000198558"/>
    </source>
</evidence>
<evidence type="ECO:0000256" key="6">
    <source>
        <dbReference type="ARBA" id="ARBA00022679"/>
    </source>
</evidence>
<evidence type="ECO:0000256" key="10">
    <source>
        <dbReference type="RuleBase" id="RU361207"/>
    </source>
</evidence>
<gene>
    <name evidence="11" type="ORF">SAMN04489758_14417</name>
</gene>
<dbReference type="InterPro" id="IPR017853">
    <property type="entry name" value="GH"/>
</dbReference>
<keyword evidence="5 10" id="KW-0328">Glycosyltransferase</keyword>
<dbReference type="EC" id="2.4.1.25" evidence="3 10"/>
<dbReference type="GO" id="GO:0005975">
    <property type="term" value="P:carbohydrate metabolic process"/>
    <property type="evidence" value="ECO:0007669"/>
    <property type="project" value="InterPro"/>
</dbReference>
<dbReference type="Pfam" id="PF02446">
    <property type="entry name" value="Glyco_hydro_77"/>
    <property type="match status" value="1"/>
</dbReference>
<dbReference type="RefSeq" id="WP_092356262.1">
    <property type="nucleotide sequence ID" value="NZ_FOIN01000044.1"/>
</dbReference>
<evidence type="ECO:0000256" key="3">
    <source>
        <dbReference type="ARBA" id="ARBA00012560"/>
    </source>
</evidence>
<reference evidence="12" key="1">
    <citation type="submission" date="2016-10" db="EMBL/GenBank/DDBJ databases">
        <authorList>
            <person name="Varghese N."/>
            <person name="Submissions S."/>
        </authorList>
    </citation>
    <scope>NUCLEOTIDE SEQUENCE [LARGE SCALE GENOMIC DNA]</scope>
    <source>
        <strain evidence="12">DSM 1551</strain>
    </source>
</reference>
<comment type="catalytic activity">
    <reaction evidence="1 10">
        <text>Transfers a segment of a (1-&gt;4)-alpha-D-glucan to a new position in an acceptor, which may be glucose or a (1-&gt;4)-alpha-D-glucan.</text>
        <dbReference type="EC" id="2.4.1.25"/>
    </reaction>
</comment>
<dbReference type="GeneID" id="78289344"/>
<name>A0A1I0HA61_9FIRM</name>
<evidence type="ECO:0000256" key="9">
    <source>
        <dbReference type="ARBA" id="ARBA00031501"/>
    </source>
</evidence>
<keyword evidence="12" id="KW-1185">Reference proteome</keyword>
<accession>A0A1I0HA61</accession>
<dbReference type="SUPFAM" id="SSF51445">
    <property type="entry name" value="(Trans)glycosidases"/>
    <property type="match status" value="1"/>
</dbReference>
<dbReference type="GO" id="GO:0004134">
    <property type="term" value="F:4-alpha-glucanotransferase activity"/>
    <property type="evidence" value="ECO:0007669"/>
    <property type="project" value="UniProtKB-EC"/>
</dbReference>
<evidence type="ECO:0000256" key="4">
    <source>
        <dbReference type="ARBA" id="ARBA00020295"/>
    </source>
</evidence>
<evidence type="ECO:0000256" key="8">
    <source>
        <dbReference type="ARBA" id="ARBA00031423"/>
    </source>
</evidence>